<evidence type="ECO:0000313" key="1">
    <source>
        <dbReference type="EMBL" id="KKL95805.1"/>
    </source>
</evidence>
<dbReference type="EMBL" id="LAZR01018592">
    <property type="protein sequence ID" value="KKL95805.1"/>
    <property type="molecule type" value="Genomic_DNA"/>
</dbReference>
<protein>
    <submittedName>
        <fullName evidence="1">Uncharacterized protein</fullName>
    </submittedName>
</protein>
<name>A0A0F9IQ07_9ZZZZ</name>
<sequence>MSEKEETIKTAKLIMEKISDPVKIRLDKQDFKIAKLETEKKLKIDYIMKMNQLEKNDKTHQALHDKAFKELSELKKDLKVVMETFNIHSHKEGEKTEGNVQKREIKEFHDTTQSDSKPSYGCFLFTYCSECIVAFDDCKIKGIQQVVVEEKDISNLNELNYLSFKEKYLGGKEG</sequence>
<dbReference type="AlphaFoldDB" id="A0A0F9IQ07"/>
<comment type="caution">
    <text evidence="1">The sequence shown here is derived from an EMBL/GenBank/DDBJ whole genome shotgun (WGS) entry which is preliminary data.</text>
</comment>
<reference evidence="1" key="1">
    <citation type="journal article" date="2015" name="Nature">
        <title>Complex archaea that bridge the gap between prokaryotes and eukaryotes.</title>
        <authorList>
            <person name="Spang A."/>
            <person name="Saw J.H."/>
            <person name="Jorgensen S.L."/>
            <person name="Zaremba-Niedzwiedzka K."/>
            <person name="Martijn J."/>
            <person name="Lind A.E."/>
            <person name="van Eijk R."/>
            <person name="Schleper C."/>
            <person name="Guy L."/>
            <person name="Ettema T.J."/>
        </authorList>
    </citation>
    <scope>NUCLEOTIDE SEQUENCE</scope>
</reference>
<proteinExistence type="predicted"/>
<gene>
    <name evidence="1" type="ORF">LCGC14_1850950</name>
</gene>
<accession>A0A0F9IQ07</accession>
<organism evidence="1">
    <name type="scientific">marine sediment metagenome</name>
    <dbReference type="NCBI Taxonomy" id="412755"/>
    <lineage>
        <taxon>unclassified sequences</taxon>
        <taxon>metagenomes</taxon>
        <taxon>ecological metagenomes</taxon>
    </lineage>
</organism>